<dbReference type="eggNOG" id="ENOG502QSJI">
    <property type="taxonomic scope" value="Eukaryota"/>
</dbReference>
<organism evidence="10 11">
    <name type="scientific">Cicer arietinum</name>
    <name type="common">Chickpea</name>
    <name type="synonym">Garbanzo</name>
    <dbReference type="NCBI Taxonomy" id="3827"/>
    <lineage>
        <taxon>Eukaryota</taxon>
        <taxon>Viridiplantae</taxon>
        <taxon>Streptophyta</taxon>
        <taxon>Embryophyta</taxon>
        <taxon>Tracheophyta</taxon>
        <taxon>Spermatophyta</taxon>
        <taxon>Magnoliopsida</taxon>
        <taxon>eudicotyledons</taxon>
        <taxon>Gunneridae</taxon>
        <taxon>Pentapetalae</taxon>
        <taxon>rosids</taxon>
        <taxon>fabids</taxon>
        <taxon>Fabales</taxon>
        <taxon>Fabaceae</taxon>
        <taxon>Papilionoideae</taxon>
        <taxon>50 kb inversion clade</taxon>
        <taxon>NPAAA clade</taxon>
        <taxon>Hologalegina</taxon>
        <taxon>IRL clade</taxon>
        <taxon>Cicereae</taxon>
        <taxon>Cicer</taxon>
    </lineage>
</organism>
<protein>
    <submittedName>
        <fullName evidence="11">Protein trichome birefringence-like 24</fullName>
    </submittedName>
</protein>
<keyword evidence="5 7" id="KW-1133">Transmembrane helix</keyword>
<evidence type="ECO:0000256" key="2">
    <source>
        <dbReference type="ARBA" id="ARBA00007727"/>
    </source>
</evidence>
<keyword evidence="4" id="KW-0735">Signal-anchor</keyword>
<dbReference type="Pfam" id="PF13839">
    <property type="entry name" value="PC-Esterase"/>
    <property type="match status" value="1"/>
</dbReference>
<keyword evidence="3 7" id="KW-0812">Transmembrane</keyword>
<keyword evidence="10" id="KW-1185">Reference proteome</keyword>
<dbReference type="InterPro" id="IPR029962">
    <property type="entry name" value="TBL"/>
</dbReference>
<dbReference type="PANTHER" id="PTHR32285:SF219">
    <property type="entry name" value="PROTEIN TRICHOME BIREFRINGENCE-LIKE 24"/>
    <property type="match status" value="1"/>
</dbReference>
<dbReference type="RefSeq" id="XP_004503639.1">
    <property type="nucleotide sequence ID" value="XM_004503582.3"/>
</dbReference>
<evidence type="ECO:0000256" key="3">
    <source>
        <dbReference type="ARBA" id="ARBA00022692"/>
    </source>
</evidence>
<dbReference type="AlphaFoldDB" id="A0A1S2YEI4"/>
<dbReference type="GO" id="GO:0016413">
    <property type="term" value="F:O-acetyltransferase activity"/>
    <property type="evidence" value="ECO:0007669"/>
    <property type="project" value="InterPro"/>
</dbReference>
<dbReference type="Pfam" id="PF14416">
    <property type="entry name" value="PMR5N"/>
    <property type="match status" value="1"/>
</dbReference>
<evidence type="ECO:0000256" key="7">
    <source>
        <dbReference type="SAM" id="Phobius"/>
    </source>
</evidence>
<accession>A0A1S2YEI4</accession>
<dbReference type="GO" id="GO:0016020">
    <property type="term" value="C:membrane"/>
    <property type="evidence" value="ECO:0007669"/>
    <property type="project" value="UniProtKB-SubCell"/>
</dbReference>
<dbReference type="PaxDb" id="3827-XP_004503639.1"/>
<reference evidence="11" key="2">
    <citation type="submission" date="2025-08" db="UniProtKB">
        <authorList>
            <consortium name="RefSeq"/>
        </authorList>
    </citation>
    <scope>IDENTIFICATION</scope>
    <source>
        <tissue evidence="11">Etiolated seedlings</tissue>
    </source>
</reference>
<dbReference type="Proteomes" id="UP000087171">
    <property type="component" value="Chromosome Ca6"/>
</dbReference>
<feature type="domain" description="Trichome birefringence-like C-terminal" evidence="8">
    <location>
        <begin position="137"/>
        <end position="429"/>
    </location>
</feature>
<evidence type="ECO:0000313" key="11">
    <source>
        <dbReference type="RefSeq" id="XP_004503639.1"/>
    </source>
</evidence>
<comment type="subcellular location">
    <subcellularLocation>
        <location evidence="1">Membrane</location>
        <topology evidence="1">Single-pass membrane protein</topology>
    </subcellularLocation>
</comment>
<keyword evidence="6 7" id="KW-0472">Membrane</keyword>
<dbReference type="KEGG" id="cam:101504184"/>
<dbReference type="PANTHER" id="PTHR32285">
    <property type="entry name" value="PROTEIN TRICHOME BIREFRINGENCE-LIKE 9-RELATED"/>
    <property type="match status" value="1"/>
</dbReference>
<reference evidence="10" key="1">
    <citation type="journal article" date="2013" name="Nat. Biotechnol.">
        <title>Draft genome sequence of chickpea (Cicer arietinum) provides a resource for trait improvement.</title>
        <authorList>
            <person name="Varshney R.K."/>
            <person name="Song C."/>
            <person name="Saxena R.K."/>
            <person name="Azam S."/>
            <person name="Yu S."/>
            <person name="Sharpe A.G."/>
            <person name="Cannon S."/>
            <person name="Baek J."/>
            <person name="Rosen B.D."/>
            <person name="Tar'an B."/>
            <person name="Millan T."/>
            <person name="Zhang X."/>
            <person name="Ramsay L.D."/>
            <person name="Iwata A."/>
            <person name="Wang Y."/>
            <person name="Nelson W."/>
            <person name="Farmer A.D."/>
            <person name="Gaur P.M."/>
            <person name="Soderlund C."/>
            <person name="Penmetsa R.V."/>
            <person name="Xu C."/>
            <person name="Bharti A.K."/>
            <person name="He W."/>
            <person name="Winter P."/>
            <person name="Zhao S."/>
            <person name="Hane J.K."/>
            <person name="Carrasquilla-Garcia N."/>
            <person name="Condie J.A."/>
            <person name="Upadhyaya H.D."/>
            <person name="Luo M.C."/>
            <person name="Thudi M."/>
            <person name="Gowda C.L."/>
            <person name="Singh N.P."/>
            <person name="Lichtenzveig J."/>
            <person name="Gali K.K."/>
            <person name="Rubio J."/>
            <person name="Nadarajan N."/>
            <person name="Dolezel J."/>
            <person name="Bansal K.C."/>
            <person name="Xu X."/>
            <person name="Edwards D."/>
            <person name="Zhang G."/>
            <person name="Kahl G."/>
            <person name="Gil J."/>
            <person name="Singh K.B."/>
            <person name="Datta S.K."/>
            <person name="Jackson S.A."/>
            <person name="Wang J."/>
            <person name="Cook D.R."/>
        </authorList>
    </citation>
    <scope>NUCLEOTIDE SEQUENCE [LARGE SCALE GENOMIC DNA]</scope>
    <source>
        <strain evidence="10">cv. CDC Frontier</strain>
    </source>
</reference>
<evidence type="ECO:0000259" key="9">
    <source>
        <dbReference type="Pfam" id="PF14416"/>
    </source>
</evidence>
<evidence type="ECO:0000256" key="4">
    <source>
        <dbReference type="ARBA" id="ARBA00022968"/>
    </source>
</evidence>
<evidence type="ECO:0000259" key="8">
    <source>
        <dbReference type="Pfam" id="PF13839"/>
    </source>
</evidence>
<evidence type="ECO:0000256" key="6">
    <source>
        <dbReference type="ARBA" id="ARBA00023136"/>
    </source>
</evidence>
<feature type="transmembrane region" description="Helical" evidence="7">
    <location>
        <begin position="12"/>
        <end position="31"/>
    </location>
</feature>
<evidence type="ECO:0000256" key="1">
    <source>
        <dbReference type="ARBA" id="ARBA00004167"/>
    </source>
</evidence>
<dbReference type="GeneID" id="101504184"/>
<dbReference type="STRING" id="3827.A0A1S2YEI4"/>
<evidence type="ECO:0000313" key="10">
    <source>
        <dbReference type="Proteomes" id="UP000087171"/>
    </source>
</evidence>
<dbReference type="InterPro" id="IPR025846">
    <property type="entry name" value="TBL_N"/>
</dbReference>
<dbReference type="GO" id="GO:0005794">
    <property type="term" value="C:Golgi apparatus"/>
    <property type="evidence" value="ECO:0007669"/>
    <property type="project" value="TreeGrafter"/>
</dbReference>
<feature type="domain" description="Trichome birefringence-like N-terminal" evidence="9">
    <location>
        <begin position="84"/>
        <end position="136"/>
    </location>
</feature>
<dbReference type="InterPro" id="IPR026057">
    <property type="entry name" value="TBL_C"/>
</dbReference>
<dbReference type="OrthoDB" id="630188at2759"/>
<evidence type="ECO:0000256" key="5">
    <source>
        <dbReference type="ARBA" id="ARBA00022989"/>
    </source>
</evidence>
<proteinExistence type="inferred from homology"/>
<sequence>MRFDSSFNQKTYLIKLLLTVFFFGLAFRLLFFHSLPPHISPIFDSPLPRKSTVLREPSISSLSQFPEIVAEIEEDQLSPTDIGKCDYFSGDWVPNPLGPMYTNETCDLIESHQNCMKNGRPDREFLYWKWAPRDCDLPMFDPQRFLNMMRGKVWALIGDSISRNHVQSLLCSLSKVEKAVLVYHDEEYKSKSWHFPSYNFSMSVIWSPFLVEAAIFEDINGVSSSDVELYLDKLDRVWKDQFLNFDYIIISTGKWFVKSAIYYENDTILGCHSCSSNKNFTELGFGFAYRKALKHAMNFIVSSNHKGLIIFRTSTPDHFENGEWFSGGTCNRTAPIKEGEMEIKDLLRVLRDIELEEFKKAASKSSRTGVNFKLADFVPLSLLRPDGHPGPYRQFHPFDKNQNVEVQNDCLHWCLPGPIDSWNDIIMKMVVSG</sequence>
<comment type="similarity">
    <text evidence="2">Belongs to the PC-esterase family. TBL subfamily.</text>
</comment>
<gene>
    <name evidence="11" type="primary">LOC101504184</name>
</gene>
<name>A0A1S2YEI4_CICAR</name>